<keyword evidence="3" id="KW-1185">Reference proteome</keyword>
<feature type="transmembrane region" description="Helical" evidence="1">
    <location>
        <begin position="147"/>
        <end position="168"/>
    </location>
</feature>
<protein>
    <submittedName>
        <fullName evidence="2">DUF3667 domain-containing protein</fullName>
    </submittedName>
</protein>
<dbReference type="RefSeq" id="WP_248480979.1">
    <property type="nucleotide sequence ID" value="NZ_JALPRF010000017.1"/>
</dbReference>
<reference evidence="2 3" key="1">
    <citation type="submission" date="2022-04" db="EMBL/GenBank/DDBJ databases">
        <title>Spirosoma sp. strain RP8 genome sequencing and assembly.</title>
        <authorList>
            <person name="Jung Y."/>
        </authorList>
    </citation>
    <scope>NUCLEOTIDE SEQUENCE [LARGE SCALE GENOMIC DNA]</scope>
    <source>
        <strain evidence="2 3">RP8</strain>
    </source>
</reference>
<gene>
    <name evidence="2" type="ORF">M0L20_29800</name>
</gene>
<keyword evidence="1" id="KW-1133">Transmembrane helix</keyword>
<evidence type="ECO:0000313" key="2">
    <source>
        <dbReference type="EMBL" id="MCK8496098.1"/>
    </source>
</evidence>
<dbReference type="Proteomes" id="UP001202180">
    <property type="component" value="Unassembled WGS sequence"/>
</dbReference>
<sequence>MNCNNCNTEINSRFCPECGQPASLKRIDGHYILHEIEHILHVERGILFTVKELVLNPGQNVRNYLSENRSRLVKPVIFVIITSLIYSLSINFFHIDDQYINFEGGELATPVKIFKWIQSHYGYANIMMGIFIALWLTLFFRKRSYNLFELLILLCFVMGISMLIYSLFALLQGLTGAKLMAIGGVIGVGYCSWAIGDFFGRDRVFNYAKAFSAYLLGMISFTISAILLGFIIDLMIRH</sequence>
<feature type="transmembrane region" description="Helical" evidence="1">
    <location>
        <begin position="72"/>
        <end position="93"/>
    </location>
</feature>
<dbReference type="EMBL" id="JALPRF010000017">
    <property type="protein sequence ID" value="MCK8496098.1"/>
    <property type="molecule type" value="Genomic_DNA"/>
</dbReference>
<comment type="caution">
    <text evidence="2">The sequence shown here is derived from an EMBL/GenBank/DDBJ whole genome shotgun (WGS) entry which is preliminary data.</text>
</comment>
<feature type="transmembrane region" description="Helical" evidence="1">
    <location>
        <begin position="180"/>
        <end position="199"/>
    </location>
</feature>
<keyword evidence="1" id="KW-0812">Transmembrane</keyword>
<name>A0ABT0HV68_9BACT</name>
<evidence type="ECO:0000313" key="3">
    <source>
        <dbReference type="Proteomes" id="UP001202180"/>
    </source>
</evidence>
<accession>A0ABT0HV68</accession>
<proteinExistence type="predicted"/>
<organism evidence="2 3">
    <name type="scientific">Spirosoma liriopis</name>
    <dbReference type="NCBI Taxonomy" id="2937440"/>
    <lineage>
        <taxon>Bacteria</taxon>
        <taxon>Pseudomonadati</taxon>
        <taxon>Bacteroidota</taxon>
        <taxon>Cytophagia</taxon>
        <taxon>Cytophagales</taxon>
        <taxon>Cytophagaceae</taxon>
        <taxon>Spirosoma</taxon>
    </lineage>
</organism>
<evidence type="ECO:0000256" key="1">
    <source>
        <dbReference type="SAM" id="Phobius"/>
    </source>
</evidence>
<feature type="transmembrane region" description="Helical" evidence="1">
    <location>
        <begin position="211"/>
        <end position="232"/>
    </location>
</feature>
<keyword evidence="1" id="KW-0472">Membrane</keyword>
<dbReference type="InterPro" id="IPR022134">
    <property type="entry name" value="DUF3667"/>
</dbReference>
<dbReference type="Pfam" id="PF12412">
    <property type="entry name" value="DUF3667"/>
    <property type="match status" value="1"/>
</dbReference>
<feature type="transmembrane region" description="Helical" evidence="1">
    <location>
        <begin position="121"/>
        <end position="140"/>
    </location>
</feature>